<dbReference type="EMBL" id="FQYP01000001">
    <property type="protein sequence ID" value="SHI45218.1"/>
    <property type="molecule type" value="Genomic_DNA"/>
</dbReference>
<evidence type="ECO:0000259" key="1">
    <source>
        <dbReference type="Pfam" id="PF01494"/>
    </source>
</evidence>
<dbReference type="PANTHER" id="PTHR42685:SF22">
    <property type="entry name" value="CONDITIONED MEDIUM FACTOR RECEPTOR 1"/>
    <property type="match status" value="1"/>
</dbReference>
<dbReference type="PRINTS" id="PR00420">
    <property type="entry name" value="RNGMNOXGNASE"/>
</dbReference>
<dbReference type="AlphaFoldDB" id="A0A1M6B9F8"/>
<dbReference type="PANTHER" id="PTHR42685">
    <property type="entry name" value="GERANYLGERANYL DIPHOSPHATE REDUCTASE"/>
    <property type="match status" value="1"/>
</dbReference>
<evidence type="ECO:0000313" key="3">
    <source>
        <dbReference type="Proteomes" id="UP000184432"/>
    </source>
</evidence>
<dbReference type="InterPro" id="IPR002938">
    <property type="entry name" value="FAD-bd"/>
</dbReference>
<name>A0A1M6B9F8_9FLAO</name>
<reference evidence="3" key="1">
    <citation type="submission" date="2016-11" db="EMBL/GenBank/DDBJ databases">
        <authorList>
            <person name="Varghese N."/>
            <person name="Submissions S."/>
        </authorList>
    </citation>
    <scope>NUCLEOTIDE SEQUENCE [LARGE SCALE GENOMIC DNA]</scope>
    <source>
        <strain evidence="3">DSM 22623</strain>
    </source>
</reference>
<feature type="domain" description="FAD-binding" evidence="1">
    <location>
        <begin position="11"/>
        <end position="309"/>
    </location>
</feature>
<evidence type="ECO:0000313" key="2">
    <source>
        <dbReference type="EMBL" id="SHI45218.1"/>
    </source>
</evidence>
<dbReference type="InterPro" id="IPR036188">
    <property type="entry name" value="FAD/NAD-bd_sf"/>
</dbReference>
<dbReference type="SUPFAM" id="SSF51905">
    <property type="entry name" value="FAD/NAD(P)-binding domain"/>
    <property type="match status" value="1"/>
</dbReference>
<proteinExistence type="predicted"/>
<accession>A0A1M6B9F8</accession>
<gene>
    <name evidence="2" type="ORF">SAMN04488508_101692</name>
</gene>
<dbReference type="Gene3D" id="3.50.50.60">
    <property type="entry name" value="FAD/NAD(P)-binding domain"/>
    <property type="match status" value="1"/>
</dbReference>
<dbReference type="GO" id="GO:0071949">
    <property type="term" value="F:FAD binding"/>
    <property type="evidence" value="ECO:0007669"/>
    <property type="project" value="InterPro"/>
</dbReference>
<protein>
    <recommendedName>
        <fullName evidence="1">FAD-binding domain-containing protein</fullName>
    </recommendedName>
</protein>
<keyword evidence="3" id="KW-1185">Reference proteome</keyword>
<organism evidence="2 3">
    <name type="scientific">Aquimarina spongiae</name>
    <dbReference type="NCBI Taxonomy" id="570521"/>
    <lineage>
        <taxon>Bacteria</taxon>
        <taxon>Pseudomonadati</taxon>
        <taxon>Bacteroidota</taxon>
        <taxon>Flavobacteriia</taxon>
        <taxon>Flavobacteriales</taxon>
        <taxon>Flavobacteriaceae</taxon>
        <taxon>Aquimarina</taxon>
    </lineage>
</organism>
<dbReference type="InterPro" id="IPR050407">
    <property type="entry name" value="Geranylgeranyl_reductase"/>
</dbReference>
<dbReference type="STRING" id="570521.SAMN04488508_101692"/>
<dbReference type="Pfam" id="PF01494">
    <property type="entry name" value="FAD_binding_3"/>
    <property type="match status" value="1"/>
</dbReference>
<sequence length="381" mass="43053">MYLDVMNKHSRVLIIGGGLAGLVSAIHLAKQKVQVLLIEKDTYPRHKVCGEYISNEVVPYFKELDLELAHLHPVDISKFVISTQKGNLIRSQLPLGGFGISRYTLDHYLWQKAEQLGVTLVTDIVTNVQFTEHLFEVFTQNGAVFTSDFVIGAYGKRSSLDGTLDRKWSTNESSWLAVKMHYKASFDPQTVALHNFDGGYCGLSMVENETVNACYLASYQSFKKYRDVEAFQEKVLNKNPYLRAFFAEATPMFEKPITIAQVNFAKKKPVEQHIFMAGDAAGLIHPLCGNGMAMAIQSARILAELLIKSDHKRSNNTRLLLEKQYEQQWQSLFSRRLYMGRMLQRVLLNSNLQQVSYGIASVIPSIVPRIIKQTHGSPIIC</sequence>
<dbReference type="Proteomes" id="UP000184432">
    <property type="component" value="Unassembled WGS sequence"/>
</dbReference>